<dbReference type="Proteomes" id="UP001054837">
    <property type="component" value="Unassembled WGS sequence"/>
</dbReference>
<feature type="compositionally biased region" description="Basic and acidic residues" evidence="1">
    <location>
        <begin position="63"/>
        <end position="72"/>
    </location>
</feature>
<name>A0AAV4UGV2_9ARAC</name>
<feature type="region of interest" description="Disordered" evidence="1">
    <location>
        <begin position="1"/>
        <end position="87"/>
    </location>
</feature>
<evidence type="ECO:0000313" key="2">
    <source>
        <dbReference type="EMBL" id="GIY57008.1"/>
    </source>
</evidence>
<accession>A0AAV4UGV2</accession>
<proteinExistence type="predicted"/>
<gene>
    <name evidence="2" type="ORF">CDAR_301891</name>
</gene>
<feature type="compositionally biased region" description="Polar residues" evidence="1">
    <location>
        <begin position="1"/>
        <end position="10"/>
    </location>
</feature>
<comment type="caution">
    <text evidence="2">The sequence shown here is derived from an EMBL/GenBank/DDBJ whole genome shotgun (WGS) entry which is preliminary data.</text>
</comment>
<protein>
    <submittedName>
        <fullName evidence="2">Uncharacterized protein</fullName>
    </submittedName>
</protein>
<evidence type="ECO:0000256" key="1">
    <source>
        <dbReference type="SAM" id="MobiDB-lite"/>
    </source>
</evidence>
<evidence type="ECO:0000313" key="3">
    <source>
        <dbReference type="Proteomes" id="UP001054837"/>
    </source>
</evidence>
<dbReference type="AlphaFoldDB" id="A0AAV4UGV2"/>
<organism evidence="2 3">
    <name type="scientific">Caerostris darwini</name>
    <dbReference type="NCBI Taxonomy" id="1538125"/>
    <lineage>
        <taxon>Eukaryota</taxon>
        <taxon>Metazoa</taxon>
        <taxon>Ecdysozoa</taxon>
        <taxon>Arthropoda</taxon>
        <taxon>Chelicerata</taxon>
        <taxon>Arachnida</taxon>
        <taxon>Araneae</taxon>
        <taxon>Araneomorphae</taxon>
        <taxon>Entelegynae</taxon>
        <taxon>Araneoidea</taxon>
        <taxon>Araneidae</taxon>
        <taxon>Caerostris</taxon>
    </lineage>
</organism>
<sequence>MGSRKASSFIDQGDGGCYRNSINDTRLKTTLPKKEEQDSRQDKNEASTVTVKRTKVVPLRPPTEWKPKVKTEKSKKKQIKVGNVPLE</sequence>
<reference evidence="2 3" key="1">
    <citation type="submission" date="2021-06" db="EMBL/GenBank/DDBJ databases">
        <title>Caerostris darwini draft genome.</title>
        <authorList>
            <person name="Kono N."/>
            <person name="Arakawa K."/>
        </authorList>
    </citation>
    <scope>NUCLEOTIDE SEQUENCE [LARGE SCALE GENOMIC DNA]</scope>
</reference>
<keyword evidence="3" id="KW-1185">Reference proteome</keyword>
<dbReference type="EMBL" id="BPLQ01011256">
    <property type="protein sequence ID" value="GIY57008.1"/>
    <property type="molecule type" value="Genomic_DNA"/>
</dbReference>
<feature type="compositionally biased region" description="Basic and acidic residues" evidence="1">
    <location>
        <begin position="32"/>
        <end position="45"/>
    </location>
</feature>